<reference evidence="2 3" key="1">
    <citation type="submission" date="2024-04" db="EMBL/GenBank/DDBJ databases">
        <title>genome sequences of Mucor flavus KT1a and Helicostylum pulchrum KT1b strains isolated from the surface of a dry-aged beef.</title>
        <authorList>
            <person name="Toyotome T."/>
            <person name="Hosono M."/>
            <person name="Torimaru M."/>
            <person name="Fukuda K."/>
            <person name="Mikami N."/>
        </authorList>
    </citation>
    <scope>NUCLEOTIDE SEQUENCE [LARGE SCALE GENOMIC DNA]</scope>
    <source>
        <strain evidence="2 3">KT1a</strain>
    </source>
</reference>
<name>A0ABP9Z2W2_9FUNG</name>
<sequence>MDSTEFPSLGDSTQSDKSALGSSWAEVAQPHHEEKNASPPSEKVNKPQSEEPKATVDHRPGVWENEKQNASFADIAGHERKQADEFPTPQESLAKIDTSSIPTTGGVGDLLRRDSDTKSEDSIIPPNPDRSFADVTSHKGFPTPEHDASPVSTEPPLSQLPDVKDMLEKPSVHVPPVPPSQSFAKIAATEIPPEKRPLSERAQYILNNQPTQKDEPYAVTEENFPTLGQSNLMAEQGASLDEKDVYTEISRLNQLHEEIEDENKVDPSLTKSFADITSSNLENAPPPAVPHVDQHPVYDERLVYEQNEKREERKNHQAEHGNNEQLIKEEKEIDVTPEKELKEELKKEGKATEKIEKVEKKEKTGATKSRGVDQTDEDALAVRLHTFDNNRTGIITIFDSILALYRLNYSWLSILPGAYLMHLRLSPMTSPHRFPFIYRSISDLILLPIYTKRLKQALSYKTPLLSQNKEAVTKLVERHGHKSGSSKGLGYWDGLRAMRSLEKDSLRWWQFGLWTVHRVQWTLAYTMLHEPKTNVVTTPTLISLSID</sequence>
<feature type="compositionally biased region" description="Basic and acidic residues" evidence="1">
    <location>
        <begin position="110"/>
        <end position="121"/>
    </location>
</feature>
<dbReference type="Proteomes" id="UP001473302">
    <property type="component" value="Unassembled WGS sequence"/>
</dbReference>
<evidence type="ECO:0000313" key="3">
    <source>
        <dbReference type="Proteomes" id="UP001473302"/>
    </source>
</evidence>
<gene>
    <name evidence="2" type="ORF">MFLAVUS_006895</name>
</gene>
<protein>
    <submittedName>
        <fullName evidence="2">Uncharacterized protein</fullName>
    </submittedName>
</protein>
<feature type="compositionally biased region" description="Basic and acidic residues" evidence="1">
    <location>
        <begin position="162"/>
        <end position="171"/>
    </location>
</feature>
<feature type="compositionally biased region" description="Polar residues" evidence="1">
    <location>
        <begin position="1"/>
        <end position="21"/>
    </location>
</feature>
<evidence type="ECO:0000313" key="2">
    <source>
        <dbReference type="EMBL" id="GAA5813417.1"/>
    </source>
</evidence>
<proteinExistence type="predicted"/>
<organism evidence="2 3">
    <name type="scientific">Mucor flavus</name>
    <dbReference type="NCBI Taxonomy" id="439312"/>
    <lineage>
        <taxon>Eukaryota</taxon>
        <taxon>Fungi</taxon>
        <taxon>Fungi incertae sedis</taxon>
        <taxon>Mucoromycota</taxon>
        <taxon>Mucoromycotina</taxon>
        <taxon>Mucoromycetes</taxon>
        <taxon>Mucorales</taxon>
        <taxon>Mucorineae</taxon>
        <taxon>Mucoraceae</taxon>
        <taxon>Mucor</taxon>
    </lineage>
</organism>
<accession>A0ABP9Z2W2</accession>
<comment type="caution">
    <text evidence="2">The sequence shown here is derived from an EMBL/GenBank/DDBJ whole genome shotgun (WGS) entry which is preliminary data.</text>
</comment>
<keyword evidence="3" id="KW-1185">Reference proteome</keyword>
<feature type="compositionally biased region" description="Basic and acidic residues" evidence="1">
    <location>
        <begin position="43"/>
        <end position="67"/>
    </location>
</feature>
<evidence type="ECO:0000256" key="1">
    <source>
        <dbReference type="SAM" id="MobiDB-lite"/>
    </source>
</evidence>
<dbReference type="EMBL" id="BAABUK010000017">
    <property type="protein sequence ID" value="GAA5813417.1"/>
    <property type="molecule type" value="Genomic_DNA"/>
</dbReference>
<feature type="region of interest" description="Disordered" evidence="1">
    <location>
        <begin position="1"/>
        <end position="181"/>
    </location>
</feature>
<feature type="region of interest" description="Disordered" evidence="1">
    <location>
        <begin position="308"/>
        <end position="331"/>
    </location>
</feature>